<dbReference type="EMBL" id="MT144590">
    <property type="protein sequence ID" value="QJH93631.1"/>
    <property type="molecule type" value="Genomic_DNA"/>
</dbReference>
<protein>
    <submittedName>
        <fullName evidence="1">Uncharacterized protein</fullName>
    </submittedName>
</protein>
<accession>A0A6H1ZD04</accession>
<evidence type="ECO:0000313" key="2">
    <source>
        <dbReference type="EMBL" id="QJH93631.1"/>
    </source>
</evidence>
<gene>
    <name evidence="1" type="ORF">TM448A00204_0056</name>
    <name evidence="2" type="ORF">TM448B00128_0006</name>
</gene>
<name>A0A6H1ZD04_9ZZZZ</name>
<organism evidence="1">
    <name type="scientific">viral metagenome</name>
    <dbReference type="NCBI Taxonomy" id="1070528"/>
    <lineage>
        <taxon>unclassified sequences</taxon>
        <taxon>metagenomes</taxon>
        <taxon>organismal metagenomes</taxon>
    </lineage>
</organism>
<dbReference type="EMBL" id="MT143988">
    <property type="protein sequence ID" value="QJA45311.1"/>
    <property type="molecule type" value="Genomic_DNA"/>
</dbReference>
<sequence>MKDIYEKRWEYIKSDPEGARALLLLLKHGKGSPNDFDTMVDRIIESRTGKKKVGEEK</sequence>
<dbReference type="AlphaFoldDB" id="A0A6H1ZD04"/>
<proteinExistence type="predicted"/>
<reference evidence="1" key="1">
    <citation type="submission" date="2020-03" db="EMBL/GenBank/DDBJ databases">
        <title>The deep terrestrial virosphere.</title>
        <authorList>
            <person name="Holmfeldt K."/>
            <person name="Nilsson E."/>
            <person name="Simone D."/>
            <person name="Lopez-Fernandez M."/>
            <person name="Wu X."/>
            <person name="de Brujin I."/>
            <person name="Lundin D."/>
            <person name="Andersson A."/>
            <person name="Bertilsson S."/>
            <person name="Dopson M."/>
        </authorList>
    </citation>
    <scope>NUCLEOTIDE SEQUENCE</scope>
    <source>
        <strain evidence="1">TM448A00204</strain>
        <strain evidence="2">TM448B00128</strain>
    </source>
</reference>
<evidence type="ECO:0000313" key="1">
    <source>
        <dbReference type="EMBL" id="QJA45311.1"/>
    </source>
</evidence>